<proteinExistence type="predicted"/>
<dbReference type="Proteomes" id="UP000035642">
    <property type="component" value="Unassembled WGS sequence"/>
</dbReference>
<reference evidence="3" key="2">
    <citation type="submission" date="2017-02" db="UniProtKB">
        <authorList>
            <consortium name="WormBaseParasite"/>
        </authorList>
    </citation>
    <scope>IDENTIFICATION</scope>
</reference>
<dbReference type="WBParaSite" id="ACAC_0001363201-mRNA-1">
    <property type="protein sequence ID" value="ACAC_0001363201-mRNA-1"/>
    <property type="gene ID" value="ACAC_0001363201"/>
</dbReference>
<name>A0A0K0DPE3_ANGCA</name>
<dbReference type="AlphaFoldDB" id="A0A0K0DPE3"/>
<accession>A0A0K0DPE3</accession>
<protein>
    <submittedName>
        <fullName evidence="3">Cathepsin propeptide inhibitor domain-containing protein</fullName>
    </submittedName>
</protein>
<feature type="region of interest" description="Disordered" evidence="1">
    <location>
        <begin position="1"/>
        <end position="57"/>
    </location>
</feature>
<reference evidence="2" key="1">
    <citation type="submission" date="2012-09" db="EMBL/GenBank/DDBJ databases">
        <authorList>
            <person name="Martin A.A."/>
        </authorList>
    </citation>
    <scope>NUCLEOTIDE SEQUENCE</scope>
</reference>
<organism evidence="2 3">
    <name type="scientific">Angiostrongylus cantonensis</name>
    <name type="common">Rat lungworm</name>
    <dbReference type="NCBI Taxonomy" id="6313"/>
    <lineage>
        <taxon>Eukaryota</taxon>
        <taxon>Metazoa</taxon>
        <taxon>Ecdysozoa</taxon>
        <taxon>Nematoda</taxon>
        <taxon>Chromadorea</taxon>
        <taxon>Rhabditida</taxon>
        <taxon>Rhabditina</taxon>
        <taxon>Rhabditomorpha</taxon>
        <taxon>Strongyloidea</taxon>
        <taxon>Metastrongylidae</taxon>
        <taxon>Angiostrongylus</taxon>
    </lineage>
</organism>
<sequence>MRRSRSAGDKFVFGSRRRTLTPSSGRNDEEENNEAFIGMKSPRPNKAASPSNNPLLNKDRQYWQSHYHITDWKQQHPNEFEQKEFERFNKWIFERGNEENIMKIGAEDELFCLYSNPNVFVTWTF</sequence>
<evidence type="ECO:0000313" key="2">
    <source>
        <dbReference type="Proteomes" id="UP000035642"/>
    </source>
</evidence>
<keyword evidence="2" id="KW-1185">Reference proteome</keyword>
<evidence type="ECO:0000256" key="1">
    <source>
        <dbReference type="SAM" id="MobiDB-lite"/>
    </source>
</evidence>
<evidence type="ECO:0000313" key="3">
    <source>
        <dbReference type="WBParaSite" id="ACAC_0001363201-mRNA-1"/>
    </source>
</evidence>